<proteinExistence type="predicted"/>
<sequence>MTFLGLFTAAYLRCKQAIENHYTYQSTAHLDDRLLNDVGLYRLGKHVAPVPQEQDIAVKPSNESAKTEPPVASRELQESTG</sequence>
<dbReference type="RefSeq" id="WP_127694801.1">
    <property type="nucleotide sequence ID" value="NZ_SACQ01000006.1"/>
</dbReference>
<protein>
    <submittedName>
        <fullName evidence="2">DUF1127 domain-containing protein</fullName>
    </submittedName>
</protein>
<evidence type="ECO:0000313" key="2">
    <source>
        <dbReference type="EMBL" id="RVU30016.1"/>
    </source>
</evidence>
<dbReference type="EMBL" id="SACQ01000006">
    <property type="protein sequence ID" value="RVU30016.1"/>
    <property type="molecule type" value="Genomic_DNA"/>
</dbReference>
<gene>
    <name evidence="2" type="ORF">EOE65_13225</name>
</gene>
<feature type="region of interest" description="Disordered" evidence="1">
    <location>
        <begin position="52"/>
        <end position="81"/>
    </location>
</feature>
<organism evidence="2 3">
    <name type="scientific">Neptunomonas marina</name>
    <dbReference type="NCBI Taxonomy" id="1815562"/>
    <lineage>
        <taxon>Bacteria</taxon>
        <taxon>Pseudomonadati</taxon>
        <taxon>Pseudomonadota</taxon>
        <taxon>Gammaproteobacteria</taxon>
        <taxon>Oceanospirillales</taxon>
        <taxon>Oceanospirillaceae</taxon>
        <taxon>Neptunomonas</taxon>
    </lineage>
</organism>
<accession>A0A437Q6C5</accession>
<comment type="caution">
    <text evidence="2">The sequence shown here is derived from an EMBL/GenBank/DDBJ whole genome shotgun (WGS) entry which is preliminary data.</text>
</comment>
<evidence type="ECO:0000313" key="3">
    <source>
        <dbReference type="Proteomes" id="UP000282818"/>
    </source>
</evidence>
<name>A0A437Q6C5_9GAMM</name>
<reference evidence="2 3" key="1">
    <citation type="submission" date="2019-01" db="EMBL/GenBank/DDBJ databases">
        <authorList>
            <person name="Chen W.-M."/>
        </authorList>
    </citation>
    <scope>NUCLEOTIDE SEQUENCE [LARGE SCALE GENOMIC DNA]</scope>
    <source>
        <strain evidence="2 3">HPM-16</strain>
    </source>
</reference>
<dbReference type="AlphaFoldDB" id="A0A437Q6C5"/>
<evidence type="ECO:0000256" key="1">
    <source>
        <dbReference type="SAM" id="MobiDB-lite"/>
    </source>
</evidence>
<dbReference type="Proteomes" id="UP000282818">
    <property type="component" value="Unassembled WGS sequence"/>
</dbReference>
<keyword evidence="3" id="KW-1185">Reference proteome</keyword>